<organism evidence="2 3">
    <name type="scientific">Zingiber officinale</name>
    <name type="common">Ginger</name>
    <name type="synonym">Amomum zingiber</name>
    <dbReference type="NCBI Taxonomy" id="94328"/>
    <lineage>
        <taxon>Eukaryota</taxon>
        <taxon>Viridiplantae</taxon>
        <taxon>Streptophyta</taxon>
        <taxon>Embryophyta</taxon>
        <taxon>Tracheophyta</taxon>
        <taxon>Spermatophyta</taxon>
        <taxon>Magnoliopsida</taxon>
        <taxon>Liliopsida</taxon>
        <taxon>Zingiberales</taxon>
        <taxon>Zingiberaceae</taxon>
        <taxon>Zingiber</taxon>
    </lineage>
</organism>
<sequence length="863" mass="96581">MTLLLGPVGDKAVIHCRPGSHPSFFGQSKGYSVEANHSCPNAKFSMQREPKVATSAAPPASIGSFLWYRLLSAVPAADSSRYSVNAELGFFLLSPPSAADRAPKWLFMLTMGQDVVFERQNHSQARLRNRVATVPSRSSKKVEENERKRLPANRYKYLNRLDDDLRELNRSYSSSLDYESMNSRKLSADNEVLKRGSMYQSSKEVRRMRKQREGRIKVDSGCNEDAFISFEIIDHVPQHVANKSNQFPDKKFLPLVSSNSDLVNSISTSSTEFLDLSFRDLLNKPFVTDKTCLDFVPAKGSSIDDFMEICLHSVDKQTPREVVPRFLELGLLKDRKAHCYEKIHPAENTFERDSANILPKCFSENAKMSHAFLGLEHSIADARGSKTKFSQLKRIFDPILKSKSLRDSFPAGTQNTGLKAALQKSLLNEISTKEEDIKLGSCLTQGAFLQAAISPAHLHGILKLDIENGHPSFEFSLQDPEEVLLAKTWKTASAFNWVYTFHSSKKKINTSRGTDDKHGTLPPLVGQMQVSCYLCSELRENGSLFNSTVTEFVLYDITRARRNFSIEERSKCCSDPAQAVSSNVVEDLTPAGAPERNKSAEYLDSSRLGLSSCNSDTSASYPWLSKDLHPQHEIAAIVIQVPFNKKENSIEKEEFRPKGNQKASRCSPIDRRKETRSHMNYPIVKVVTPSGNHGLPNTVGAGPSSLLDRWRFGGGCDCGGWDMACPIIVFDNQQGDDWINHSASEFQTPMSLFLQGSKENVPALTIMADKKGQYSVYFHAQFSAQQAFSICIAILHSSELSSAITQEKTRQRLYSNSVRLLLEEEVRHLIEAAESEEKRKAKEGVEQIPPFFLDTPFSPMGRV</sequence>
<dbReference type="Pfam" id="PF12043">
    <property type="entry name" value="DUF3527"/>
    <property type="match status" value="1"/>
</dbReference>
<name>A0A8J5HAM3_ZINOF</name>
<accession>A0A8J5HAM3</accession>
<dbReference type="InterPro" id="IPR021916">
    <property type="entry name" value="DUF3527"/>
</dbReference>
<reference evidence="2 3" key="1">
    <citation type="submission" date="2020-08" db="EMBL/GenBank/DDBJ databases">
        <title>Plant Genome Project.</title>
        <authorList>
            <person name="Zhang R.-G."/>
        </authorList>
    </citation>
    <scope>NUCLEOTIDE SEQUENCE [LARGE SCALE GENOMIC DNA]</scope>
    <source>
        <tissue evidence="2">Rhizome</tissue>
    </source>
</reference>
<evidence type="ECO:0000313" key="2">
    <source>
        <dbReference type="EMBL" id="KAG6524410.1"/>
    </source>
</evidence>
<dbReference type="EMBL" id="JACMSC010000004">
    <property type="protein sequence ID" value="KAG6524410.1"/>
    <property type="molecule type" value="Genomic_DNA"/>
</dbReference>
<dbReference type="PANTHER" id="PTHR31390:SF0">
    <property type="entry name" value="DOMAIN PROTEIN, PUTATIVE (DUF3527)-RELATED"/>
    <property type="match status" value="1"/>
</dbReference>
<gene>
    <name evidence="2" type="ORF">ZIOFF_014319</name>
</gene>
<evidence type="ECO:0000256" key="1">
    <source>
        <dbReference type="SAM" id="MobiDB-lite"/>
    </source>
</evidence>
<comment type="caution">
    <text evidence="2">The sequence shown here is derived from an EMBL/GenBank/DDBJ whole genome shotgun (WGS) entry which is preliminary data.</text>
</comment>
<feature type="region of interest" description="Disordered" evidence="1">
    <location>
        <begin position="651"/>
        <end position="671"/>
    </location>
</feature>
<keyword evidence="3" id="KW-1185">Reference proteome</keyword>
<dbReference type="PANTHER" id="PTHR31390">
    <property type="entry name" value="EXPRESSED PROTEIN"/>
    <property type="match status" value="1"/>
</dbReference>
<evidence type="ECO:0000313" key="3">
    <source>
        <dbReference type="Proteomes" id="UP000734854"/>
    </source>
</evidence>
<dbReference type="Proteomes" id="UP000734854">
    <property type="component" value="Unassembled WGS sequence"/>
</dbReference>
<proteinExistence type="predicted"/>
<dbReference type="AlphaFoldDB" id="A0A8J5HAM3"/>
<protein>
    <submittedName>
        <fullName evidence="2">Uncharacterized protein</fullName>
    </submittedName>
</protein>